<evidence type="ECO:0000313" key="4">
    <source>
        <dbReference type="EMBL" id="MCZ2686776.1"/>
    </source>
</evidence>
<name>A0A081TV47_BACFG</name>
<dbReference type="PROSITE" id="PS51257">
    <property type="entry name" value="PROKAR_LIPOPROTEIN"/>
    <property type="match status" value="1"/>
</dbReference>
<dbReference type="AlphaFoldDB" id="A0A081TV47"/>
<dbReference type="Proteomes" id="UP001075704">
    <property type="component" value="Unassembled WGS sequence"/>
</dbReference>
<dbReference type="Proteomes" id="UP001079672">
    <property type="component" value="Unassembled WGS sequence"/>
</dbReference>
<feature type="signal peptide" evidence="1">
    <location>
        <begin position="1"/>
        <end position="22"/>
    </location>
</feature>
<evidence type="ECO:0008006" key="5">
    <source>
        <dbReference type="Google" id="ProtNLM"/>
    </source>
</evidence>
<dbReference type="RefSeq" id="WP_032540884.1">
    <property type="nucleotide sequence ID" value="NZ_CAEUHN010000018.1"/>
</dbReference>
<accession>A0A081TV47</accession>
<dbReference type="EMBL" id="JMZZ02000036">
    <property type="protein sequence ID" value="KFX76354.1"/>
    <property type="molecule type" value="Genomic_DNA"/>
</dbReference>
<dbReference type="EMBL" id="JAPUAC010000012">
    <property type="protein sequence ID" value="MCZ2655416.1"/>
    <property type="molecule type" value="Genomic_DNA"/>
</dbReference>
<dbReference type="PATRIC" id="fig|817.53.peg.367"/>
<reference evidence="2" key="2">
    <citation type="submission" date="2014-07" db="EMBL/GenBank/DDBJ databases">
        <title>Genetics and epidemiology of antimicrobial resistance in B. fragilis group.</title>
        <authorList>
            <person name="Sydenham T.V."/>
            <person name="Hasman H."/>
            <person name="Kemp M."/>
            <person name="Justesen U.S."/>
        </authorList>
    </citation>
    <scope>NUCLEOTIDE SEQUENCE [LARGE SCALE GENOMIC DNA]</scope>
    <source>
        <strain evidence="2">DCMOUH0018B</strain>
    </source>
</reference>
<evidence type="ECO:0000256" key="1">
    <source>
        <dbReference type="SAM" id="SignalP"/>
    </source>
</evidence>
<dbReference type="EMBL" id="JAPTZU010000002">
    <property type="protein sequence ID" value="MCZ2686776.1"/>
    <property type="molecule type" value="Genomic_DNA"/>
</dbReference>
<reference evidence="3" key="3">
    <citation type="submission" date="2022-12" db="EMBL/GenBank/DDBJ databases">
        <title>Development of a Multilocus Sequence Typing Scheme for Bacteroides fragilis Based on Whole Genome Sequencing Data and Clinical Application.</title>
        <authorList>
            <person name="Nielsen F.D."/>
            <person name="Justesen U.S."/>
        </authorList>
    </citation>
    <scope>NUCLEOTIDE SEQUENCE</scope>
    <source>
        <strain evidence="4">BF_AM_ODE_DK_2015_4</strain>
        <strain evidence="3">BF_BC_ODE_DK_2015_2</strain>
    </source>
</reference>
<reference evidence="2" key="1">
    <citation type="book" date="2014" name="THE 24TH EUROPEAN CONGRESS OF CLINICAL MICROBIOLOGY AND INFECTIOUS DISEASES" publisher="ECCMID 2014" city="Barcelona, Spain">
        <title>Identification of resistance genes in three multidrug-resistant Bacteroides fragilis isolates by whole genome sequencing.</title>
        <editorList>
            <person name="Unknown"/>
            <person name="A."/>
        </editorList>
        <authorList>
            <person name="Sydenham T.V."/>
            <person name="Hasman H."/>
            <person name="Wang M."/>
            <person name="Soki J."/>
            <person name="Nagy E."/>
            <person name="Justesen U.S."/>
        </authorList>
    </citation>
    <scope>NUCLEOTIDE SEQUENCE</scope>
    <source>
        <strain evidence="2">DCMOUH0018B</strain>
    </source>
</reference>
<organism evidence="2">
    <name type="scientific">Bacteroides fragilis</name>
    <dbReference type="NCBI Taxonomy" id="817"/>
    <lineage>
        <taxon>Bacteria</taxon>
        <taxon>Pseudomonadati</taxon>
        <taxon>Bacteroidota</taxon>
        <taxon>Bacteroidia</taxon>
        <taxon>Bacteroidales</taxon>
        <taxon>Bacteroidaceae</taxon>
        <taxon>Bacteroides</taxon>
    </lineage>
</organism>
<feature type="chain" id="PRO_5010404699" description="Lipoprotein" evidence="1">
    <location>
        <begin position="23"/>
        <end position="142"/>
    </location>
</feature>
<comment type="caution">
    <text evidence="2">The sequence shown here is derived from an EMBL/GenBank/DDBJ whole genome shotgun (WGS) entry which is preliminary data.</text>
</comment>
<keyword evidence="1" id="KW-0732">Signal</keyword>
<evidence type="ECO:0000313" key="3">
    <source>
        <dbReference type="EMBL" id="MCZ2655416.1"/>
    </source>
</evidence>
<gene>
    <name evidence="2" type="ORF">EE52_0201725</name>
    <name evidence="3" type="ORF">O1422_14710</name>
    <name evidence="4" type="ORF">O1433_04590</name>
</gene>
<protein>
    <recommendedName>
        <fullName evidence="5">Lipoprotein</fullName>
    </recommendedName>
</protein>
<proteinExistence type="predicted"/>
<sequence length="142" mass="15824">MNLSRCPILLLLLFALFCSCHDEDREDIPPTDERTANFIVKYNDGSGIHPDYNAKVYIYYGIYSMDIAGFRYLPDGVLEYRGQEIVPDIALSADGKEDVSLLLNNTEKVTVVVESSFYEGKIGITSYSPGDMSIKATFIFGG</sequence>
<evidence type="ECO:0000313" key="2">
    <source>
        <dbReference type="EMBL" id="KFX76354.1"/>
    </source>
</evidence>